<dbReference type="PANTHER" id="PTHR43528:SF1">
    <property type="entry name" value="ALPHA-KETOGLUTARATE PERMEASE"/>
    <property type="match status" value="1"/>
</dbReference>
<evidence type="ECO:0000256" key="7">
    <source>
        <dbReference type="ARBA" id="ARBA00023136"/>
    </source>
</evidence>
<dbReference type="RefSeq" id="WP_200822084.1">
    <property type="nucleotide sequence ID" value="NZ_FCOM02000059.1"/>
</dbReference>
<evidence type="ECO:0000313" key="11">
    <source>
        <dbReference type="Proteomes" id="UP000055019"/>
    </source>
</evidence>
<dbReference type="GO" id="GO:0005886">
    <property type="term" value="C:plasma membrane"/>
    <property type="evidence" value="ECO:0007669"/>
    <property type="project" value="UniProtKB-SubCell"/>
</dbReference>
<dbReference type="PROSITE" id="PS00217">
    <property type="entry name" value="SUGAR_TRANSPORT_2"/>
    <property type="match status" value="1"/>
</dbReference>
<keyword evidence="11" id="KW-1185">Reference proteome</keyword>
<dbReference type="InterPro" id="IPR051084">
    <property type="entry name" value="H+-coupled_symporters"/>
</dbReference>
<dbReference type="GO" id="GO:0015293">
    <property type="term" value="F:symporter activity"/>
    <property type="evidence" value="ECO:0007669"/>
    <property type="project" value="UniProtKB-KW"/>
</dbReference>
<evidence type="ECO:0000256" key="1">
    <source>
        <dbReference type="ARBA" id="ARBA00004651"/>
    </source>
</evidence>
<keyword evidence="5" id="KW-0769">Symport</keyword>
<evidence type="ECO:0000256" key="2">
    <source>
        <dbReference type="ARBA" id="ARBA00022448"/>
    </source>
</evidence>
<feature type="transmembrane region" description="Helical" evidence="8">
    <location>
        <begin position="376"/>
        <end position="397"/>
    </location>
</feature>
<reference evidence="10" key="1">
    <citation type="submission" date="2016-01" db="EMBL/GenBank/DDBJ databases">
        <authorList>
            <person name="Peeters C."/>
        </authorList>
    </citation>
    <scope>NUCLEOTIDE SEQUENCE [LARGE SCALE GENOMIC DNA]</scope>
    <source>
        <strain evidence="10">LMG 29317</strain>
    </source>
</reference>
<dbReference type="InterPro" id="IPR020846">
    <property type="entry name" value="MFS_dom"/>
</dbReference>
<evidence type="ECO:0000256" key="3">
    <source>
        <dbReference type="ARBA" id="ARBA00022475"/>
    </source>
</evidence>
<dbReference type="Gene3D" id="1.20.1250.20">
    <property type="entry name" value="MFS general substrate transporter like domains"/>
    <property type="match status" value="2"/>
</dbReference>
<dbReference type="Pfam" id="PF00083">
    <property type="entry name" value="Sugar_tr"/>
    <property type="match status" value="2"/>
</dbReference>
<protein>
    <submittedName>
        <fullName evidence="10">Membrane protein</fullName>
    </submittedName>
</protein>
<feature type="transmembrane region" description="Helical" evidence="8">
    <location>
        <begin position="285"/>
        <end position="305"/>
    </location>
</feature>
<sequence length="436" mass="46281">MATSNTVMGRHKMEATQAPVRPRKQLAAAMIGNTLEYYDFIVYAFLASVLARKFFASGDEVAGLLASFATFGVGFLARPLGGVIIGRIADTLGRKLALQITIFGMALGTVGIGCLPTYQDIGLAAPILLVSLRLIQGLAAGGEWGSSTSLIVESAPEGKRGIFGAFGQAAIAASNLLSSLAVAGVTAMFTTQEMDGWAWRLPFLFGGVLLVVGVWMRRSLHETPKFEEAQAAGEKAEKPTRKAALAAMGRAFGFTIIWTVSYYVMLSYLPTFMMKHVGLTQLQALASNSIALVVLVAMTPISGLLSDRWGRKPLLLACCVVFAVFAYPLFSLLLAHPSFGMAVAIQIFFNIFIAGFSGAAPAALCEMFPTKSRTTLLSIGYSLATAIFGGFAPFIATGLIQQTGSPISPSYYLVAAALISGFVILWLKETAHKALD</sequence>
<evidence type="ECO:0000313" key="10">
    <source>
        <dbReference type="EMBL" id="SAL85281.1"/>
    </source>
</evidence>
<dbReference type="EMBL" id="FCOM02000059">
    <property type="protein sequence ID" value="SAL85281.1"/>
    <property type="molecule type" value="Genomic_DNA"/>
</dbReference>
<feature type="transmembrane region" description="Helical" evidence="8">
    <location>
        <begin position="314"/>
        <end position="335"/>
    </location>
</feature>
<comment type="caution">
    <text evidence="10">The sequence shown here is derived from an EMBL/GenBank/DDBJ whole genome shotgun (WGS) entry which is preliminary data.</text>
</comment>
<gene>
    <name evidence="10" type="ORF">AWB74_07239</name>
</gene>
<feature type="transmembrane region" description="Helical" evidence="8">
    <location>
        <begin position="341"/>
        <end position="364"/>
    </location>
</feature>
<dbReference type="PROSITE" id="PS50850">
    <property type="entry name" value="MFS"/>
    <property type="match status" value="1"/>
</dbReference>
<accession>A0A158KXZ6</accession>
<dbReference type="AlphaFoldDB" id="A0A158KXZ6"/>
<keyword evidence="3" id="KW-1003">Cell membrane</keyword>
<dbReference type="PANTHER" id="PTHR43528">
    <property type="entry name" value="ALPHA-KETOGLUTARATE PERMEASE"/>
    <property type="match status" value="1"/>
</dbReference>
<feature type="domain" description="Major facilitator superfamily (MFS) profile" evidence="9">
    <location>
        <begin position="25"/>
        <end position="433"/>
    </location>
</feature>
<keyword evidence="4 8" id="KW-0812">Transmembrane</keyword>
<feature type="transmembrane region" description="Helical" evidence="8">
    <location>
        <begin position="409"/>
        <end position="427"/>
    </location>
</feature>
<keyword evidence="7 8" id="KW-0472">Membrane</keyword>
<evidence type="ECO:0000256" key="4">
    <source>
        <dbReference type="ARBA" id="ARBA00022692"/>
    </source>
</evidence>
<evidence type="ECO:0000256" key="8">
    <source>
        <dbReference type="SAM" id="Phobius"/>
    </source>
</evidence>
<dbReference type="Proteomes" id="UP000055019">
    <property type="component" value="Unassembled WGS sequence"/>
</dbReference>
<proteinExistence type="predicted"/>
<feature type="transmembrane region" description="Helical" evidence="8">
    <location>
        <begin position="243"/>
        <end position="265"/>
    </location>
</feature>
<keyword evidence="6 8" id="KW-1133">Transmembrane helix</keyword>
<organism evidence="10 11">
    <name type="scientific">Caballeronia arvi</name>
    <dbReference type="NCBI Taxonomy" id="1777135"/>
    <lineage>
        <taxon>Bacteria</taxon>
        <taxon>Pseudomonadati</taxon>
        <taxon>Pseudomonadota</taxon>
        <taxon>Betaproteobacteria</taxon>
        <taxon>Burkholderiales</taxon>
        <taxon>Burkholderiaceae</taxon>
        <taxon>Caballeronia</taxon>
    </lineage>
</organism>
<comment type="subcellular location">
    <subcellularLocation>
        <location evidence="1">Cell membrane</location>
        <topology evidence="1">Multi-pass membrane protein</topology>
    </subcellularLocation>
</comment>
<evidence type="ECO:0000256" key="5">
    <source>
        <dbReference type="ARBA" id="ARBA00022847"/>
    </source>
</evidence>
<dbReference type="InterPro" id="IPR005829">
    <property type="entry name" value="Sugar_transporter_CS"/>
</dbReference>
<dbReference type="PROSITE" id="PS00216">
    <property type="entry name" value="SUGAR_TRANSPORT_1"/>
    <property type="match status" value="1"/>
</dbReference>
<dbReference type="InterPro" id="IPR036259">
    <property type="entry name" value="MFS_trans_sf"/>
</dbReference>
<dbReference type="SUPFAM" id="SSF103473">
    <property type="entry name" value="MFS general substrate transporter"/>
    <property type="match status" value="1"/>
</dbReference>
<feature type="transmembrane region" description="Helical" evidence="8">
    <location>
        <begin position="61"/>
        <end position="84"/>
    </location>
</feature>
<dbReference type="FunFam" id="1.20.1250.20:FF:000001">
    <property type="entry name" value="Dicarboxylate MFS transporter"/>
    <property type="match status" value="1"/>
</dbReference>
<dbReference type="InterPro" id="IPR005828">
    <property type="entry name" value="MFS_sugar_transport-like"/>
</dbReference>
<feature type="transmembrane region" description="Helical" evidence="8">
    <location>
        <begin position="37"/>
        <end position="55"/>
    </location>
</feature>
<feature type="transmembrane region" description="Helical" evidence="8">
    <location>
        <begin position="162"/>
        <end position="185"/>
    </location>
</feature>
<name>A0A158KXZ6_9BURK</name>
<evidence type="ECO:0000256" key="6">
    <source>
        <dbReference type="ARBA" id="ARBA00022989"/>
    </source>
</evidence>
<feature type="transmembrane region" description="Helical" evidence="8">
    <location>
        <begin position="96"/>
        <end position="118"/>
    </location>
</feature>
<keyword evidence="2" id="KW-0813">Transport</keyword>
<feature type="transmembrane region" description="Helical" evidence="8">
    <location>
        <begin position="197"/>
        <end position="216"/>
    </location>
</feature>
<evidence type="ECO:0000259" key="9">
    <source>
        <dbReference type="PROSITE" id="PS50850"/>
    </source>
</evidence>